<dbReference type="Gene3D" id="3.40.50.880">
    <property type="match status" value="1"/>
</dbReference>
<keyword evidence="2" id="KW-0315">Glutamine amidotransferase</keyword>
<reference evidence="5" key="1">
    <citation type="journal article" date="2019" name="Int. J. Syst. Evol. Microbiol.">
        <title>The Global Catalogue of Microorganisms (GCM) 10K type strain sequencing project: providing services to taxonomists for standard genome sequencing and annotation.</title>
        <authorList>
            <consortium name="The Broad Institute Genomics Platform"/>
            <consortium name="The Broad Institute Genome Sequencing Center for Infectious Disease"/>
            <person name="Wu L."/>
            <person name="Ma J."/>
        </authorList>
    </citation>
    <scope>NUCLEOTIDE SEQUENCE [LARGE SCALE GENOMIC DNA]</scope>
    <source>
        <strain evidence="5">NBRC 105830</strain>
    </source>
</reference>
<evidence type="ECO:0000256" key="2">
    <source>
        <dbReference type="ARBA" id="ARBA00022962"/>
    </source>
</evidence>
<feature type="compositionally biased region" description="Basic residues" evidence="3">
    <location>
        <begin position="90"/>
        <end position="102"/>
    </location>
</feature>
<accession>A0ABQ6HN17</accession>
<comment type="caution">
    <text evidence="4">The sequence shown here is derived from an EMBL/GenBank/DDBJ whole genome shotgun (WGS) entry which is preliminary data.</text>
</comment>
<dbReference type="PROSITE" id="PS51130">
    <property type="entry name" value="PDXT_SNO_2"/>
    <property type="match status" value="1"/>
</dbReference>
<evidence type="ECO:0000313" key="5">
    <source>
        <dbReference type="Proteomes" id="UP001157109"/>
    </source>
</evidence>
<dbReference type="SUPFAM" id="SSF52317">
    <property type="entry name" value="Class I glutamine amidotransferase-like"/>
    <property type="match status" value="1"/>
</dbReference>
<dbReference type="PANTHER" id="PTHR31559:SF0">
    <property type="entry name" value="PYRIDOXAL 5'-PHOSPHATE SYNTHASE SUBUNIT SNO1-RELATED"/>
    <property type="match status" value="1"/>
</dbReference>
<feature type="region of interest" description="Disordered" evidence="3">
    <location>
        <begin position="77"/>
        <end position="121"/>
    </location>
</feature>
<dbReference type="InterPro" id="IPR029062">
    <property type="entry name" value="Class_I_gatase-like"/>
</dbReference>
<dbReference type="Proteomes" id="UP001157109">
    <property type="component" value="Unassembled WGS sequence"/>
</dbReference>
<evidence type="ECO:0000256" key="3">
    <source>
        <dbReference type="SAM" id="MobiDB-lite"/>
    </source>
</evidence>
<dbReference type="InterPro" id="IPR002161">
    <property type="entry name" value="PdxT/SNO"/>
</dbReference>
<evidence type="ECO:0000256" key="1">
    <source>
        <dbReference type="ARBA" id="ARBA00022898"/>
    </source>
</evidence>
<protein>
    <recommendedName>
        <fullName evidence="6">Glutaminase</fullName>
    </recommendedName>
</protein>
<organism evidence="4 5">
    <name type="scientific">Arsenicicoccus piscis</name>
    <dbReference type="NCBI Taxonomy" id="673954"/>
    <lineage>
        <taxon>Bacteria</taxon>
        <taxon>Bacillati</taxon>
        <taxon>Actinomycetota</taxon>
        <taxon>Actinomycetes</taxon>
        <taxon>Micrococcales</taxon>
        <taxon>Intrasporangiaceae</taxon>
        <taxon>Arsenicicoccus</taxon>
    </lineage>
</organism>
<keyword evidence="1" id="KW-0663">Pyridoxal phosphate</keyword>
<sequence length="133" mass="15056">MDKLVRAFDLQQPLRERIAAGMPVYGSCAGLILLADRLVDAHRAQQTLGGLDVLVRRNAFGRQVDSFEADLRVEGSTASRCAPSSSGHRGSSRWARRSRSWPRSRPPTARRTDSRTPWRSGRGRCWRRRSILR</sequence>
<keyword evidence="5" id="KW-1185">Reference proteome</keyword>
<gene>
    <name evidence="4" type="ORF">GCM10025862_18600</name>
</gene>
<evidence type="ECO:0000313" key="4">
    <source>
        <dbReference type="EMBL" id="GMA19839.1"/>
    </source>
</evidence>
<name>A0ABQ6HN17_9MICO</name>
<dbReference type="PANTHER" id="PTHR31559">
    <property type="entry name" value="PYRIDOXAL 5'-PHOSPHATE SYNTHASE SUBUNIT SNO"/>
    <property type="match status" value="1"/>
</dbReference>
<evidence type="ECO:0008006" key="6">
    <source>
        <dbReference type="Google" id="ProtNLM"/>
    </source>
</evidence>
<proteinExistence type="predicted"/>
<dbReference type="EMBL" id="BSUJ01000001">
    <property type="protein sequence ID" value="GMA19839.1"/>
    <property type="molecule type" value="Genomic_DNA"/>
</dbReference>
<dbReference type="Pfam" id="PF01174">
    <property type="entry name" value="SNO"/>
    <property type="match status" value="1"/>
</dbReference>